<dbReference type="FunFam" id="3.40.50.720:FF:000084">
    <property type="entry name" value="Short-chain dehydrogenase reductase"/>
    <property type="match status" value="1"/>
</dbReference>
<dbReference type="PRINTS" id="PR00081">
    <property type="entry name" value="GDHRDH"/>
</dbReference>
<dbReference type="PANTHER" id="PTHR43639">
    <property type="entry name" value="OXIDOREDUCTASE, SHORT-CHAIN DEHYDROGENASE/REDUCTASE FAMILY (AFU_ORTHOLOGUE AFUA_5G02870)"/>
    <property type="match status" value="1"/>
</dbReference>
<dbReference type="AlphaFoldDB" id="A0A6J4H7R3"/>
<dbReference type="InterPro" id="IPR002347">
    <property type="entry name" value="SDR_fam"/>
</dbReference>
<dbReference type="EMBL" id="CADCSZ010000031">
    <property type="protein sequence ID" value="CAA9217117.1"/>
    <property type="molecule type" value="Genomic_DNA"/>
</dbReference>
<dbReference type="InterPro" id="IPR036291">
    <property type="entry name" value="NAD(P)-bd_dom_sf"/>
</dbReference>
<reference evidence="4" key="1">
    <citation type="submission" date="2020-02" db="EMBL/GenBank/DDBJ databases">
        <authorList>
            <person name="Meier V. D."/>
        </authorList>
    </citation>
    <scope>NUCLEOTIDE SEQUENCE</scope>
    <source>
        <strain evidence="4">AVDCRST_MAG76</strain>
    </source>
</reference>
<dbReference type="Pfam" id="PF13561">
    <property type="entry name" value="adh_short_C2"/>
    <property type="match status" value="1"/>
</dbReference>
<dbReference type="SMART" id="SM00822">
    <property type="entry name" value="PKS_KR"/>
    <property type="match status" value="1"/>
</dbReference>
<keyword evidence="2 4" id="KW-0560">Oxidoreductase</keyword>
<dbReference type="SUPFAM" id="SSF51735">
    <property type="entry name" value="NAD(P)-binding Rossmann-fold domains"/>
    <property type="match status" value="1"/>
</dbReference>
<dbReference type="CDD" id="cd05233">
    <property type="entry name" value="SDR_c"/>
    <property type="match status" value="1"/>
</dbReference>
<name>A0A6J4H7R3_9ACTN</name>
<sequence length="257" mass="26535">MDPFRLDGRTALVTGASRGIGTAIAQGLDRAGARVALAARSRSELESVAGELTNDPVVLVTDLARPEAAPTLAVQALSALGHVDVLVNNAAIAHRSPTVDIDVDLVDRLFAVNVRAPLMLIAALIPAMTERDGGSIVNLSSVSGVVGTPHRAPYAATKGAVDAATRSLAIELGPAGIRVNSVAPGVVDTELWARNKLVPGVVETIEAQTPLRRWSVPDDIADVVVFLASDAARFVTGETLSADGGMARTLDLYSGPV</sequence>
<dbReference type="PRINTS" id="PR00080">
    <property type="entry name" value="SDRFAMILY"/>
</dbReference>
<evidence type="ECO:0000259" key="3">
    <source>
        <dbReference type="SMART" id="SM00822"/>
    </source>
</evidence>
<accession>A0A6J4H7R3</accession>
<dbReference type="NCBIfam" id="NF005559">
    <property type="entry name" value="PRK07231.1"/>
    <property type="match status" value="1"/>
</dbReference>
<dbReference type="PANTHER" id="PTHR43639:SF1">
    <property type="entry name" value="SHORT-CHAIN DEHYDROGENASE_REDUCTASE FAMILY PROTEIN"/>
    <property type="match status" value="1"/>
</dbReference>
<dbReference type="InterPro" id="IPR057326">
    <property type="entry name" value="KR_dom"/>
</dbReference>
<comment type="similarity">
    <text evidence="1">Belongs to the short-chain dehydrogenases/reductases (SDR) family.</text>
</comment>
<organism evidence="4">
    <name type="scientific">uncultured Acidimicrobiales bacterium</name>
    <dbReference type="NCBI Taxonomy" id="310071"/>
    <lineage>
        <taxon>Bacteria</taxon>
        <taxon>Bacillati</taxon>
        <taxon>Actinomycetota</taxon>
        <taxon>Acidimicrobiia</taxon>
        <taxon>Acidimicrobiales</taxon>
        <taxon>environmental samples</taxon>
    </lineage>
</organism>
<proteinExistence type="inferred from homology"/>
<dbReference type="Gene3D" id="3.40.50.720">
    <property type="entry name" value="NAD(P)-binding Rossmann-like Domain"/>
    <property type="match status" value="1"/>
</dbReference>
<dbReference type="EC" id="1.1.1.100" evidence="4"/>
<evidence type="ECO:0000313" key="4">
    <source>
        <dbReference type="EMBL" id="CAA9217117.1"/>
    </source>
</evidence>
<protein>
    <submittedName>
        <fullName evidence="4">3-oxoacyl-[acyl-carrier protein] reductase</fullName>
        <ecNumber evidence="4">1.1.1.100</ecNumber>
    </submittedName>
</protein>
<evidence type="ECO:0000256" key="1">
    <source>
        <dbReference type="ARBA" id="ARBA00006484"/>
    </source>
</evidence>
<evidence type="ECO:0000256" key="2">
    <source>
        <dbReference type="ARBA" id="ARBA00023002"/>
    </source>
</evidence>
<dbReference type="GO" id="GO:0004316">
    <property type="term" value="F:3-oxoacyl-[acyl-carrier-protein] reductase (NADPH) activity"/>
    <property type="evidence" value="ECO:0007669"/>
    <property type="project" value="UniProtKB-EC"/>
</dbReference>
<gene>
    <name evidence="4" type="ORF">AVDCRST_MAG76-477</name>
</gene>
<feature type="domain" description="Ketoreductase" evidence="3">
    <location>
        <begin position="9"/>
        <end position="185"/>
    </location>
</feature>